<proteinExistence type="inferred from homology"/>
<dbReference type="Gene3D" id="2.40.150.20">
    <property type="entry name" value="Ribosomal protein L14"/>
    <property type="match status" value="1"/>
</dbReference>
<keyword evidence="2 6" id="KW-0699">rRNA-binding</keyword>
<keyword evidence="5 6" id="KW-0687">Ribonucleoprotein</keyword>
<name>G4RL07_THETK</name>
<evidence type="ECO:0000313" key="9">
    <source>
        <dbReference type="Proteomes" id="UP000002654"/>
    </source>
</evidence>
<reference evidence="8 9" key="1">
    <citation type="journal article" date="2011" name="PLoS ONE">
        <title>The complete genome sequence of Thermoproteus tenax: a physiologically versatile member of the Crenarchaeota.</title>
        <authorList>
            <person name="Siebers B."/>
            <person name="Zaparty M."/>
            <person name="Raddatz G."/>
            <person name="Tjaden B."/>
            <person name="Albers S.V."/>
            <person name="Bell S.D."/>
            <person name="Blombach F."/>
            <person name="Kletzin A."/>
            <person name="Kyrpides N."/>
            <person name="Lanz C."/>
            <person name="Plagens A."/>
            <person name="Rampp M."/>
            <person name="Rosinus A."/>
            <person name="von Jan M."/>
            <person name="Makarova K.S."/>
            <person name="Klenk H.P."/>
            <person name="Schuster S.C."/>
            <person name="Hensel R."/>
        </authorList>
    </citation>
    <scope>NUCLEOTIDE SEQUENCE [LARGE SCALE GENOMIC DNA]</scope>
    <source>
        <strain evidence="9">ATCC 35583 / DSM 2078 / JCM 9277 / NBRC 100435 / Kra 1</strain>
    </source>
</reference>
<accession>G4RL07</accession>
<keyword evidence="3 6" id="KW-0694">RNA-binding</keyword>
<dbReference type="HAMAP" id="MF_01367">
    <property type="entry name" value="Ribosomal_uL14"/>
    <property type="match status" value="1"/>
</dbReference>
<gene>
    <name evidence="8" type="primary">rpl</name>
    <name evidence="6" type="synonym">rpl14</name>
    <name evidence="8" type="ordered locus">TTX_1628</name>
</gene>
<dbReference type="PANTHER" id="PTHR11761:SF8">
    <property type="entry name" value="LARGE RIBOSOMAL SUBUNIT PROTEIN UL14"/>
    <property type="match status" value="1"/>
</dbReference>
<dbReference type="STRING" id="768679.TTX_1628"/>
<dbReference type="Pfam" id="PF00238">
    <property type="entry name" value="Ribosomal_L14"/>
    <property type="match status" value="1"/>
</dbReference>
<dbReference type="CDD" id="cd00337">
    <property type="entry name" value="Ribosomal_uL14"/>
    <property type="match status" value="1"/>
</dbReference>
<evidence type="ECO:0000256" key="4">
    <source>
        <dbReference type="ARBA" id="ARBA00022980"/>
    </source>
</evidence>
<dbReference type="KEGG" id="ttn:TTX_1628"/>
<dbReference type="InterPro" id="IPR000218">
    <property type="entry name" value="Ribosomal_uL14"/>
</dbReference>
<dbReference type="InterPro" id="IPR019972">
    <property type="entry name" value="Ribosomal_uL14_CS"/>
</dbReference>
<dbReference type="GO" id="GO:0022625">
    <property type="term" value="C:cytosolic large ribosomal subunit"/>
    <property type="evidence" value="ECO:0007669"/>
    <property type="project" value="TreeGrafter"/>
</dbReference>
<protein>
    <recommendedName>
        <fullName evidence="6">Large ribosomal subunit protein uL14</fullName>
    </recommendedName>
</protein>
<sequence length="148" mass="16017">MEGRMAKRGGKRQVGAGYRFHVTPGIFLNSVVPVADNSGAKLVRVVGVVGHISKGTHRRVKGAGVGDMVVVVVKEGKPEMRKQLFRAIVVRQRKPFRRPDGTWVAFEDNAVVLITPEGDPKGTEIRGPVAMEAALRWPSIANLASIVV</sequence>
<dbReference type="GO" id="GO:0003735">
    <property type="term" value="F:structural constituent of ribosome"/>
    <property type="evidence" value="ECO:0007669"/>
    <property type="project" value="InterPro"/>
</dbReference>
<keyword evidence="9" id="KW-1185">Reference proteome</keyword>
<dbReference type="NCBIfam" id="TIGR03673">
    <property type="entry name" value="uL14_arch"/>
    <property type="match status" value="1"/>
</dbReference>
<comment type="similarity">
    <text evidence="1 6 7">Belongs to the universal ribosomal protein uL14 family.</text>
</comment>
<dbReference type="PaxDb" id="768679-TTX_1628"/>
<dbReference type="InterPro" id="IPR019971">
    <property type="entry name" value="Ribosomal_uL14_arc"/>
</dbReference>
<dbReference type="InterPro" id="IPR036853">
    <property type="entry name" value="Ribosomal_uL14_sf"/>
</dbReference>
<comment type="function">
    <text evidence="6">Binds to 23S rRNA. Forms part of two intersubunit bridges in the 70S ribosome.</text>
</comment>
<dbReference type="PANTHER" id="PTHR11761">
    <property type="entry name" value="50S/60S RIBOSOMAL PROTEIN L14/L23"/>
    <property type="match status" value="1"/>
</dbReference>
<dbReference type="HOGENOM" id="CLU_095071_3_0_2"/>
<keyword evidence="4 6" id="KW-0689">Ribosomal protein</keyword>
<comment type="subunit">
    <text evidence="6">Part of the 50S ribosomal subunit. Forms a cluster with proteins L3 and L24e, part of which may contact the 16S rRNA in 2 intersubunit bridges.</text>
</comment>
<dbReference type="GO" id="GO:0070180">
    <property type="term" value="F:large ribosomal subunit rRNA binding"/>
    <property type="evidence" value="ECO:0007669"/>
    <property type="project" value="TreeGrafter"/>
</dbReference>
<evidence type="ECO:0000256" key="6">
    <source>
        <dbReference type="HAMAP-Rule" id="MF_01367"/>
    </source>
</evidence>
<dbReference type="FunFam" id="2.40.150.20:FF:000007">
    <property type="entry name" value="50S ribosomal protein L14"/>
    <property type="match status" value="1"/>
</dbReference>
<evidence type="ECO:0000256" key="5">
    <source>
        <dbReference type="ARBA" id="ARBA00023274"/>
    </source>
</evidence>
<organism evidence="8 9">
    <name type="scientific">Thermoproteus tenax (strain ATCC 35583 / DSM 2078 / JCM 9277 / NBRC 100435 / Kra 1)</name>
    <dbReference type="NCBI Taxonomy" id="768679"/>
    <lineage>
        <taxon>Archaea</taxon>
        <taxon>Thermoproteota</taxon>
        <taxon>Thermoprotei</taxon>
        <taxon>Thermoproteales</taxon>
        <taxon>Thermoproteaceae</taxon>
        <taxon>Thermoproteus</taxon>
    </lineage>
</organism>
<dbReference type="SMART" id="SM01374">
    <property type="entry name" value="Ribosomal_L14"/>
    <property type="match status" value="1"/>
</dbReference>
<dbReference type="eggNOG" id="arCOG04095">
    <property type="taxonomic scope" value="Archaea"/>
</dbReference>
<evidence type="ECO:0000256" key="2">
    <source>
        <dbReference type="ARBA" id="ARBA00022730"/>
    </source>
</evidence>
<evidence type="ECO:0000256" key="1">
    <source>
        <dbReference type="ARBA" id="ARBA00010745"/>
    </source>
</evidence>
<dbReference type="EMBL" id="FN869859">
    <property type="protein sequence ID" value="CCC82252.1"/>
    <property type="molecule type" value="Genomic_DNA"/>
</dbReference>
<dbReference type="PATRIC" id="fig|768679.9.peg.1649"/>
<dbReference type="NCBIfam" id="NF006344">
    <property type="entry name" value="PRK08571.1"/>
    <property type="match status" value="1"/>
</dbReference>
<dbReference type="PROSITE" id="PS00049">
    <property type="entry name" value="RIBOSOMAL_L14"/>
    <property type="match status" value="1"/>
</dbReference>
<evidence type="ECO:0000313" key="8">
    <source>
        <dbReference type="EMBL" id="CCC82252.1"/>
    </source>
</evidence>
<dbReference type="SUPFAM" id="SSF50193">
    <property type="entry name" value="Ribosomal protein L14"/>
    <property type="match status" value="1"/>
</dbReference>
<dbReference type="GO" id="GO:0006412">
    <property type="term" value="P:translation"/>
    <property type="evidence" value="ECO:0007669"/>
    <property type="project" value="UniProtKB-UniRule"/>
</dbReference>
<evidence type="ECO:0000256" key="7">
    <source>
        <dbReference type="RuleBase" id="RU003949"/>
    </source>
</evidence>
<dbReference type="AlphaFoldDB" id="G4RL07"/>
<dbReference type="Proteomes" id="UP000002654">
    <property type="component" value="Chromosome"/>
</dbReference>
<evidence type="ECO:0000256" key="3">
    <source>
        <dbReference type="ARBA" id="ARBA00022884"/>
    </source>
</evidence>